<reference evidence="2" key="1">
    <citation type="submission" date="2023-10" db="EMBL/GenBank/DDBJ databases">
        <authorList>
            <person name="Chen Y."/>
            <person name="Shah S."/>
            <person name="Dougan E. K."/>
            <person name="Thang M."/>
            <person name="Chan C."/>
        </authorList>
    </citation>
    <scope>NUCLEOTIDE SEQUENCE [LARGE SCALE GENOMIC DNA]</scope>
</reference>
<protein>
    <submittedName>
        <fullName evidence="2">Uncharacterized protein</fullName>
    </submittedName>
</protein>
<feature type="non-terminal residue" evidence="2">
    <location>
        <position position="1"/>
    </location>
</feature>
<dbReference type="Proteomes" id="UP001189429">
    <property type="component" value="Unassembled WGS sequence"/>
</dbReference>
<comment type="caution">
    <text evidence="2">The sequence shown here is derived from an EMBL/GenBank/DDBJ whole genome shotgun (WGS) entry which is preliminary data.</text>
</comment>
<organism evidence="2 3">
    <name type="scientific">Prorocentrum cordatum</name>
    <dbReference type="NCBI Taxonomy" id="2364126"/>
    <lineage>
        <taxon>Eukaryota</taxon>
        <taxon>Sar</taxon>
        <taxon>Alveolata</taxon>
        <taxon>Dinophyceae</taxon>
        <taxon>Prorocentrales</taxon>
        <taxon>Prorocentraceae</taxon>
        <taxon>Prorocentrum</taxon>
    </lineage>
</organism>
<evidence type="ECO:0000313" key="3">
    <source>
        <dbReference type="Proteomes" id="UP001189429"/>
    </source>
</evidence>
<feature type="region of interest" description="Disordered" evidence="1">
    <location>
        <begin position="257"/>
        <end position="283"/>
    </location>
</feature>
<evidence type="ECO:0000313" key="2">
    <source>
        <dbReference type="EMBL" id="CAK0899002.1"/>
    </source>
</evidence>
<keyword evidence="3" id="KW-1185">Reference proteome</keyword>
<dbReference type="EMBL" id="CAUYUJ010020534">
    <property type="protein sequence ID" value="CAK0899002.1"/>
    <property type="molecule type" value="Genomic_DNA"/>
</dbReference>
<sequence length="670" mass="71945">VKAPRERVDIRQQLQVRLPEGTTLDLLRGTEIAVRVFSKVNSLRGALRSDPLIGEATLRLGSAEVSGETRQHRLQLLARRGHPQGYLELTVLVHFREDVPTSGTFLGNNSASFARSSFFWTPSELDNSELKAWCQKVGVPTQGRERGASGGGPWLAPGGTECAVRGAASTLRAGIIPDWTFHAVAETGAHADKSGRLELAHANLSDGAEGEEAGAAEVPRPTFELPGQALHGGAEARVADYAHPRAGACTLDGEWGPFDALGDGDEGPPDDPGGRAGAPARGAAGAVGETPLAECGRLYHAAVRVLAATAARLCKEYLMGVRRGGASWREALVEDLAKGAPMLTKPGGLAHDRAADPVALLEKYRAEWRGHWNGLSQEAAAERLTFVQGALDAMVADEGLGHQHLRVSAEDVSKAASQFKKGELCVLSIGPKEIGMYFELDVLATTTARADVAARSRHALADDHPGIWWEGLRAVVENKYVTALTRHVVTSLAGGTYMTRQVAHQWGYLIAPACPRCGVTDAPAHRALGCVCFEAGRLGQGENWTEVTPDSALDRKDCRQSDIPESFKRVTEFAHTHDIEWCELTPRPEAGVGDTLLFCKKCCQYATSKPLGLGKACPSFGVVGWQRNEAAQHKMRRFLQGKHPRCGQSEMIIAHWPLLAQVYGACAPEP</sequence>
<evidence type="ECO:0000256" key="1">
    <source>
        <dbReference type="SAM" id="MobiDB-lite"/>
    </source>
</evidence>
<name>A0ABN9XLU6_9DINO</name>
<gene>
    <name evidence="2" type="ORF">PCOR1329_LOCUS76634</name>
</gene>
<accession>A0ABN9XLU6</accession>
<proteinExistence type="predicted"/>